<accession>A0ACC3DZG9</accession>
<gene>
    <name evidence="1" type="ORF">LTS18_003809</name>
</gene>
<comment type="caution">
    <text evidence="1">The sequence shown here is derived from an EMBL/GenBank/DDBJ whole genome shotgun (WGS) entry which is preliminary data.</text>
</comment>
<sequence length="487" mass="53093">MVDAVADKPRCTNCLKSKKDCERQFPCQRCIKGGRANECVPEDESRRNSKGNFGRARSVPLVENNKSTKGSGRGYEDGDQEPELETARQPKSKRITFQAPQDREEAALEVQSSSGSRGAEGKPARKKRGAQAEDSALTEDEGAFALAGTDTEDEAESENDGPLQSAAPYQARQSPDYTVWPIAHCRQEATRRGIRMKTKDYTKVSVVGLLLDNDQGYRARDEENPWLAQATNAINILVKQKGTGTTQSGAGVSRQSDTNRREKRGGEVEEDKDKEDSTGCSMTFPIADRPNLEGRSDICSSGTNSVHRVRAGPGDSTQPSRPAEECIPNPYMGMSCFFCAKLMGENNFCAMNMEFCSIKCREDHYKAGIARGSRAPPPPVSTGSSDDVPYSRFFLEGLIPSDADDDFTMTNAPVSAPQGPIRDSSFNCVTCRGVCPDPPLSFAAEWYCSTGCMPATNTHLPAPGVETMLRFCGECGHVIVGERCNFH</sequence>
<protein>
    <submittedName>
        <fullName evidence="1">Uncharacterized protein</fullName>
    </submittedName>
</protein>
<keyword evidence="2" id="KW-1185">Reference proteome</keyword>
<dbReference type="EMBL" id="JAWDJW010000009">
    <property type="protein sequence ID" value="KAK3082104.1"/>
    <property type="molecule type" value="Genomic_DNA"/>
</dbReference>
<reference evidence="1" key="1">
    <citation type="submission" date="2024-09" db="EMBL/GenBank/DDBJ databases">
        <title>Black Yeasts Isolated from many extreme environments.</title>
        <authorList>
            <person name="Coleine C."/>
            <person name="Stajich J.E."/>
            <person name="Selbmann L."/>
        </authorList>
    </citation>
    <scope>NUCLEOTIDE SEQUENCE</scope>
    <source>
        <strain evidence="1">CCFEE 5737</strain>
    </source>
</reference>
<dbReference type="Proteomes" id="UP001186974">
    <property type="component" value="Unassembled WGS sequence"/>
</dbReference>
<evidence type="ECO:0000313" key="1">
    <source>
        <dbReference type="EMBL" id="KAK3082104.1"/>
    </source>
</evidence>
<evidence type="ECO:0000313" key="2">
    <source>
        <dbReference type="Proteomes" id="UP001186974"/>
    </source>
</evidence>
<name>A0ACC3DZG9_9PEZI</name>
<proteinExistence type="predicted"/>
<organism evidence="1 2">
    <name type="scientific">Coniosporium uncinatum</name>
    <dbReference type="NCBI Taxonomy" id="93489"/>
    <lineage>
        <taxon>Eukaryota</taxon>
        <taxon>Fungi</taxon>
        <taxon>Dikarya</taxon>
        <taxon>Ascomycota</taxon>
        <taxon>Pezizomycotina</taxon>
        <taxon>Dothideomycetes</taxon>
        <taxon>Dothideomycetes incertae sedis</taxon>
        <taxon>Coniosporium</taxon>
    </lineage>
</organism>